<comment type="caution">
    <text evidence="1">The sequence shown here is derived from an EMBL/GenBank/DDBJ whole genome shotgun (WGS) entry which is preliminary data.</text>
</comment>
<evidence type="ECO:0000313" key="2">
    <source>
        <dbReference type="Proteomes" id="UP001218218"/>
    </source>
</evidence>
<dbReference type="AlphaFoldDB" id="A0AAD6ZQI6"/>
<dbReference type="EMBL" id="JARIHO010000033">
    <property type="protein sequence ID" value="KAJ7334221.1"/>
    <property type="molecule type" value="Genomic_DNA"/>
</dbReference>
<organism evidence="1 2">
    <name type="scientific">Mycena albidolilacea</name>
    <dbReference type="NCBI Taxonomy" id="1033008"/>
    <lineage>
        <taxon>Eukaryota</taxon>
        <taxon>Fungi</taxon>
        <taxon>Dikarya</taxon>
        <taxon>Basidiomycota</taxon>
        <taxon>Agaricomycotina</taxon>
        <taxon>Agaricomycetes</taxon>
        <taxon>Agaricomycetidae</taxon>
        <taxon>Agaricales</taxon>
        <taxon>Marasmiineae</taxon>
        <taxon>Mycenaceae</taxon>
        <taxon>Mycena</taxon>
    </lineage>
</organism>
<evidence type="ECO:0000313" key="1">
    <source>
        <dbReference type="EMBL" id="KAJ7334221.1"/>
    </source>
</evidence>
<gene>
    <name evidence="1" type="ORF">DFH08DRAFT_814247</name>
</gene>
<reference evidence="1" key="1">
    <citation type="submission" date="2023-03" db="EMBL/GenBank/DDBJ databases">
        <title>Massive genome expansion in bonnet fungi (Mycena s.s.) driven by repeated elements and novel gene families across ecological guilds.</title>
        <authorList>
            <consortium name="Lawrence Berkeley National Laboratory"/>
            <person name="Harder C.B."/>
            <person name="Miyauchi S."/>
            <person name="Viragh M."/>
            <person name="Kuo A."/>
            <person name="Thoen E."/>
            <person name="Andreopoulos B."/>
            <person name="Lu D."/>
            <person name="Skrede I."/>
            <person name="Drula E."/>
            <person name="Henrissat B."/>
            <person name="Morin E."/>
            <person name="Kohler A."/>
            <person name="Barry K."/>
            <person name="LaButti K."/>
            <person name="Morin E."/>
            <person name="Salamov A."/>
            <person name="Lipzen A."/>
            <person name="Mereny Z."/>
            <person name="Hegedus B."/>
            <person name="Baldrian P."/>
            <person name="Stursova M."/>
            <person name="Weitz H."/>
            <person name="Taylor A."/>
            <person name="Grigoriev I.V."/>
            <person name="Nagy L.G."/>
            <person name="Martin F."/>
            <person name="Kauserud H."/>
        </authorList>
    </citation>
    <scope>NUCLEOTIDE SEQUENCE</scope>
    <source>
        <strain evidence="1">CBHHK002</strain>
    </source>
</reference>
<proteinExistence type="predicted"/>
<name>A0AAD6ZQI6_9AGAR</name>
<accession>A0AAD6ZQI6</accession>
<protein>
    <submittedName>
        <fullName evidence="1">Uncharacterized protein</fullName>
    </submittedName>
</protein>
<sequence>MSSSGATYYDKELKYLYCLLKNLPNIISEGNAHNFTNYIPDPQKTKDFGCMKSMVSQALKSSFSWCGTPTGETITVSFKSRSPLLEEVVTVLCHHITGNGGMNLLLMKWVDYLTAGVRVGLGRGKNRQILQSGTRRPKKLYFSSLVGMLVRHKPHFAPVLPPYSTLSFCAS</sequence>
<keyword evidence="2" id="KW-1185">Reference proteome</keyword>
<dbReference type="Proteomes" id="UP001218218">
    <property type="component" value="Unassembled WGS sequence"/>
</dbReference>